<dbReference type="EMBL" id="WSTA01000097">
    <property type="protein sequence ID" value="MWC00054.1"/>
    <property type="molecule type" value="Genomic_DNA"/>
</dbReference>
<dbReference type="AlphaFoldDB" id="A0A6I4P0A0"/>
<protein>
    <submittedName>
        <fullName evidence="2">Helix-turn-helix domain-containing protein</fullName>
    </submittedName>
</protein>
<keyword evidence="3" id="KW-1185">Reference proteome</keyword>
<dbReference type="InterPro" id="IPR036390">
    <property type="entry name" value="WH_DNA-bd_sf"/>
</dbReference>
<dbReference type="Pfam" id="PF12840">
    <property type="entry name" value="HTH_20"/>
    <property type="match status" value="1"/>
</dbReference>
<comment type="caution">
    <text evidence="2">The sequence shown here is derived from an EMBL/GenBank/DDBJ whole genome shotgun (WGS) entry which is preliminary data.</text>
</comment>
<dbReference type="CDD" id="cd00090">
    <property type="entry name" value="HTH_ARSR"/>
    <property type="match status" value="1"/>
</dbReference>
<dbReference type="Gene3D" id="1.10.10.10">
    <property type="entry name" value="Winged helix-like DNA-binding domain superfamily/Winged helix DNA-binding domain"/>
    <property type="match status" value="1"/>
</dbReference>
<dbReference type="InterPro" id="IPR001845">
    <property type="entry name" value="HTH_ArsR_DNA-bd_dom"/>
</dbReference>
<proteinExistence type="predicted"/>
<evidence type="ECO:0000259" key="1">
    <source>
        <dbReference type="SMART" id="SM00418"/>
    </source>
</evidence>
<dbReference type="GO" id="GO:0003700">
    <property type="term" value="F:DNA-binding transcription factor activity"/>
    <property type="evidence" value="ECO:0007669"/>
    <property type="project" value="InterPro"/>
</dbReference>
<dbReference type="SMART" id="SM00418">
    <property type="entry name" value="HTH_ARSR"/>
    <property type="match status" value="1"/>
</dbReference>
<accession>A0A6I4P0A0</accession>
<evidence type="ECO:0000313" key="3">
    <source>
        <dbReference type="Proteomes" id="UP000438182"/>
    </source>
</evidence>
<reference evidence="2 3" key="1">
    <citation type="submission" date="2019-12" db="EMBL/GenBank/DDBJ databases">
        <authorList>
            <person name="Kim Y.S."/>
        </authorList>
    </citation>
    <scope>NUCLEOTIDE SEQUENCE [LARGE SCALE GENOMIC DNA]</scope>
    <source>
        <strain evidence="2 3">MMS17-SY077</strain>
    </source>
</reference>
<sequence length="204" mass="22242">MADDANRRINDPARIRALAHPTRLALLDHLGEVEEATATECAAIVGESPSSCSFHLRMLEKYGFVERLPQRGRERPWRATQTSWNATPDPEIEGSTLAGAALADLVVQRETERIRAWLAAAGAAPPAPEWIEAMTVTKAEYWASAEELAEVREQIHALAERFRGRREDPSLRPAGARKATLFAVQLPDLADEAPAPGGTGESSV</sequence>
<dbReference type="SUPFAM" id="SSF46785">
    <property type="entry name" value="Winged helix' DNA-binding domain"/>
    <property type="match status" value="1"/>
</dbReference>
<dbReference type="InterPro" id="IPR011991">
    <property type="entry name" value="ArsR-like_HTH"/>
</dbReference>
<evidence type="ECO:0000313" key="2">
    <source>
        <dbReference type="EMBL" id="MWC00054.1"/>
    </source>
</evidence>
<dbReference type="InterPro" id="IPR036388">
    <property type="entry name" value="WH-like_DNA-bd_sf"/>
</dbReference>
<name>A0A6I4P0A0_9MICO</name>
<dbReference type="RefSeq" id="WP_160426705.1">
    <property type="nucleotide sequence ID" value="NZ_WSTA01000097.1"/>
</dbReference>
<organism evidence="2 3">
    <name type="scientific">Agromyces seonyuensis</name>
    <dbReference type="NCBI Taxonomy" id="2662446"/>
    <lineage>
        <taxon>Bacteria</taxon>
        <taxon>Bacillati</taxon>
        <taxon>Actinomycetota</taxon>
        <taxon>Actinomycetes</taxon>
        <taxon>Micrococcales</taxon>
        <taxon>Microbacteriaceae</taxon>
        <taxon>Agromyces</taxon>
    </lineage>
</organism>
<dbReference type="Proteomes" id="UP000438182">
    <property type="component" value="Unassembled WGS sequence"/>
</dbReference>
<gene>
    <name evidence="2" type="ORF">GB864_16025</name>
</gene>
<feature type="domain" description="HTH arsR-type" evidence="1">
    <location>
        <begin position="13"/>
        <end position="111"/>
    </location>
</feature>